<proteinExistence type="predicted"/>
<feature type="chain" id="PRO_5013389248" description="Secreted protein" evidence="1">
    <location>
        <begin position="27"/>
        <end position="131"/>
    </location>
</feature>
<dbReference type="RefSeq" id="WP_086157886.1">
    <property type="nucleotide sequence ID" value="NZ_CP021121.1"/>
</dbReference>
<dbReference type="AlphaFoldDB" id="A0A1W7CUG6"/>
<evidence type="ECO:0000256" key="1">
    <source>
        <dbReference type="SAM" id="SignalP"/>
    </source>
</evidence>
<evidence type="ECO:0000313" key="2">
    <source>
        <dbReference type="EMBL" id="ARQ68377.1"/>
    </source>
</evidence>
<keyword evidence="3" id="KW-1185">Reference proteome</keyword>
<sequence length="131" mass="13873">MPKHVSAFLAPAILLAGLLSVPAAGAAGTHVPATTPGPATEPAGDRQLHLHSRAKGHGNHRPVDGVLGYTLLSPPFHTESARNNTGYVVHLYTGWDKKQKHCTGSHEHVPADGRLHPVRPKTVACVLMELP</sequence>
<evidence type="ECO:0008006" key="4">
    <source>
        <dbReference type="Google" id="ProtNLM"/>
    </source>
</evidence>
<keyword evidence="1" id="KW-0732">Signal</keyword>
<dbReference type="EMBL" id="CP021121">
    <property type="protein sequence ID" value="ARQ68377.1"/>
    <property type="molecule type" value="Genomic_DNA"/>
</dbReference>
<organism evidence="2 3">
    <name type="scientific">Streptomyces marincola</name>
    <dbReference type="NCBI Taxonomy" id="2878388"/>
    <lineage>
        <taxon>Bacteria</taxon>
        <taxon>Bacillati</taxon>
        <taxon>Actinomycetota</taxon>
        <taxon>Actinomycetes</taxon>
        <taxon>Kitasatosporales</taxon>
        <taxon>Streptomycetaceae</taxon>
        <taxon>Streptomyces</taxon>
    </lineage>
</organism>
<dbReference type="Proteomes" id="UP000194218">
    <property type="component" value="Chromosome"/>
</dbReference>
<gene>
    <name evidence="2" type="ORF">CAG99_05520</name>
</gene>
<protein>
    <recommendedName>
        <fullName evidence="4">Secreted protein</fullName>
    </recommendedName>
</protein>
<name>A0A1W7CUG6_9ACTN</name>
<feature type="signal peptide" evidence="1">
    <location>
        <begin position="1"/>
        <end position="26"/>
    </location>
</feature>
<dbReference type="KEGG" id="smao:CAG99_05520"/>
<reference evidence="2 3" key="1">
    <citation type="submission" date="2017-05" db="EMBL/GenBank/DDBJ databases">
        <title>Complete genome sequence of Streptomyces sp. SCSIO 03032 revealed the diverse biosynthetic pathways for its bioactive secondary metabolites.</title>
        <authorList>
            <person name="Ma L."/>
            <person name="Zhu Y."/>
            <person name="Zhang W."/>
            <person name="Zhang G."/>
            <person name="Tian X."/>
            <person name="Zhang S."/>
            <person name="Zhang C."/>
        </authorList>
    </citation>
    <scope>NUCLEOTIDE SEQUENCE [LARGE SCALE GENOMIC DNA]</scope>
    <source>
        <strain evidence="2 3">SCSIO 03032</strain>
    </source>
</reference>
<accession>A0A1W7CUG6</accession>
<evidence type="ECO:0000313" key="3">
    <source>
        <dbReference type="Proteomes" id="UP000194218"/>
    </source>
</evidence>